<feature type="transmembrane region" description="Helical" evidence="7">
    <location>
        <begin position="348"/>
        <end position="371"/>
    </location>
</feature>
<accession>A0ABS7ZBX5</accession>
<evidence type="ECO:0000256" key="5">
    <source>
        <dbReference type="ARBA" id="ARBA00023136"/>
    </source>
</evidence>
<evidence type="ECO:0000313" key="9">
    <source>
        <dbReference type="EMBL" id="MCA5892408.1"/>
    </source>
</evidence>
<keyword evidence="5 7" id="KW-0472">Membrane</keyword>
<evidence type="ECO:0000256" key="7">
    <source>
        <dbReference type="SAM" id="Phobius"/>
    </source>
</evidence>
<keyword evidence="10" id="KW-1185">Reference proteome</keyword>
<dbReference type="InterPro" id="IPR003838">
    <property type="entry name" value="ABC3_permease_C"/>
</dbReference>
<dbReference type="RefSeq" id="WP_225564189.1">
    <property type="nucleotide sequence ID" value="NZ_JAIXCQ010000002.1"/>
</dbReference>
<keyword evidence="2" id="KW-1003">Cell membrane</keyword>
<sequence length="1000" mass="98541">MSRGVLLARRARGHRGLLALVAVLVAVASFAACTAVGSLRASAAEVLREGFVQAGDDAALVLMSRSAPDAAGDAAQDAALRRVVAAELAGLPYRVAEDMTTLPDVGEPLRRWTVTVDLEQLDAGHLTGLAEGVASLPRLLAADDVASGRGLRVDGGLAATAAAAATTVRAAAATTLVPLTLLALVGVVALAQVARLLEAARETEVGLAVSRGASPRQVTLASGLEALVLCGGASALGAVAAGAAVGVLRAGPPAAGAPGGAQVVAGVVVAGATVGVLAAATMTLVAGIQARGAAARRVVDRSGRRRQATRAGTVVLTVAAALVTLYLLRRHGSPLVPTPTGGQVDPAAAAAPALVLAAVALLTTLVLGPAARAWERVAARRPGLVGALAARQVSRRVSVAVVPVVLLTLAGGTVVVTAAFSATARHLGERTSVLAVGADARVAFPDGVMPGPVGAFAALGGAAAAAPALVSTATVASDELTLVALPAGRLDDVLTTSDGGPDAAALAAALGGADPFRDALPLPGGTRTLDLRLTGRLSVASPDAPTVPVDPATLTQGSPRAEAQMDKFASSAVGVALWFADGDGRLTRVAAGELDHDPYGTGEGAHPVGPEPSTQELSLELPPALADASEPGGLVGLEVVTVGATDWLVSLDVSLDAATAVTDQGDRVPLELGASRWSPATGRGGGGGVLVDPGNGPALSRLHPTGTTPQPYRTVLSHRPPAVPAVVSAPLADLLDIGPGGQVELHVGGTAVRVTVADVVEVVPGALEPFAVLVDLETLNARVLDVASRPPPVNEVWVAASPGGAVDSLGRAAADVAGAAAGAQDRPPTVATVTGGRYGGILDVVPAPTGSRLADAAVPVDEAFRLTALGAVLLAVVGLAAVVVTGLGARRGEVVALRATGVPPRAQGRGRAVELLVVGLVATGVGIAGGALVSALTVSGLAQGTVTGYAVVPGAQLHVSPAIAGTGLLALVAGVVAVAVVVRTRVVAQARDTEYREEVR</sequence>
<name>A0ABS7ZBX5_9MICO</name>
<feature type="transmembrane region" description="Helical" evidence="7">
    <location>
        <begin position="263"/>
        <end position="288"/>
    </location>
</feature>
<feature type="transmembrane region" description="Helical" evidence="7">
    <location>
        <begin position="915"/>
        <end position="942"/>
    </location>
</feature>
<feature type="transmembrane region" description="Helical" evidence="7">
    <location>
        <begin position="308"/>
        <end position="328"/>
    </location>
</feature>
<dbReference type="PROSITE" id="PS51257">
    <property type="entry name" value="PROKAR_LIPOPROTEIN"/>
    <property type="match status" value="1"/>
</dbReference>
<keyword evidence="3 7" id="KW-0812">Transmembrane</keyword>
<dbReference type="Pfam" id="PF02687">
    <property type="entry name" value="FtsX"/>
    <property type="match status" value="1"/>
</dbReference>
<feature type="transmembrane region" description="Helical" evidence="7">
    <location>
        <begin position="218"/>
        <end position="243"/>
    </location>
</feature>
<organism evidence="9 10">
    <name type="scientific">Isoptericola luteus</name>
    <dbReference type="NCBI Taxonomy" id="2879484"/>
    <lineage>
        <taxon>Bacteria</taxon>
        <taxon>Bacillati</taxon>
        <taxon>Actinomycetota</taxon>
        <taxon>Actinomycetes</taxon>
        <taxon>Micrococcales</taxon>
        <taxon>Promicromonosporaceae</taxon>
        <taxon>Isoptericola</taxon>
    </lineage>
</organism>
<dbReference type="EMBL" id="JAIXCQ010000002">
    <property type="protein sequence ID" value="MCA5892408.1"/>
    <property type="molecule type" value="Genomic_DNA"/>
</dbReference>
<feature type="transmembrane region" description="Helical" evidence="7">
    <location>
        <begin position="397"/>
        <end position="420"/>
    </location>
</feature>
<evidence type="ECO:0000313" key="10">
    <source>
        <dbReference type="Proteomes" id="UP001319870"/>
    </source>
</evidence>
<feature type="domain" description="ABC3 transporter permease C-terminal" evidence="8">
    <location>
        <begin position="868"/>
        <end position="981"/>
    </location>
</feature>
<gene>
    <name evidence="9" type="ORF">LEP48_03450</name>
</gene>
<evidence type="ECO:0000259" key="8">
    <source>
        <dbReference type="Pfam" id="PF02687"/>
    </source>
</evidence>
<evidence type="ECO:0000256" key="2">
    <source>
        <dbReference type="ARBA" id="ARBA00022475"/>
    </source>
</evidence>
<evidence type="ECO:0000256" key="3">
    <source>
        <dbReference type="ARBA" id="ARBA00022692"/>
    </source>
</evidence>
<feature type="transmembrane region" description="Helical" evidence="7">
    <location>
        <begin position="868"/>
        <end position="889"/>
    </location>
</feature>
<feature type="transmembrane region" description="Helical" evidence="7">
    <location>
        <begin position="176"/>
        <end position="197"/>
    </location>
</feature>
<feature type="region of interest" description="Disordered" evidence="6">
    <location>
        <begin position="595"/>
        <end position="616"/>
    </location>
</feature>
<evidence type="ECO:0000256" key="6">
    <source>
        <dbReference type="SAM" id="MobiDB-lite"/>
    </source>
</evidence>
<dbReference type="Proteomes" id="UP001319870">
    <property type="component" value="Unassembled WGS sequence"/>
</dbReference>
<keyword evidence="4 7" id="KW-1133">Transmembrane helix</keyword>
<evidence type="ECO:0000256" key="4">
    <source>
        <dbReference type="ARBA" id="ARBA00022989"/>
    </source>
</evidence>
<comment type="subcellular location">
    <subcellularLocation>
        <location evidence="1">Cell membrane</location>
        <topology evidence="1">Multi-pass membrane protein</topology>
    </subcellularLocation>
</comment>
<comment type="caution">
    <text evidence="9">The sequence shown here is derived from an EMBL/GenBank/DDBJ whole genome shotgun (WGS) entry which is preliminary data.</text>
</comment>
<proteinExistence type="predicted"/>
<feature type="transmembrane region" description="Helical" evidence="7">
    <location>
        <begin position="962"/>
        <end position="982"/>
    </location>
</feature>
<reference evidence="9 10" key="1">
    <citation type="submission" date="2021-09" db="EMBL/GenBank/DDBJ databases">
        <title>Isoptericola luteus sp. nov., a novel bacterium isolated from Harbin, the capital city of Heilongjiang province.</title>
        <authorList>
            <person name="Li J."/>
        </authorList>
    </citation>
    <scope>NUCLEOTIDE SEQUENCE [LARGE SCALE GENOMIC DNA]</scope>
    <source>
        <strain evidence="9 10">NEAU-Y5</strain>
    </source>
</reference>
<evidence type="ECO:0000256" key="1">
    <source>
        <dbReference type="ARBA" id="ARBA00004651"/>
    </source>
</evidence>
<protein>
    <recommendedName>
        <fullName evidence="8">ABC3 transporter permease C-terminal domain-containing protein</fullName>
    </recommendedName>
</protein>